<proteinExistence type="predicted"/>
<dbReference type="CDD" id="cd00090">
    <property type="entry name" value="HTH_ARSR"/>
    <property type="match status" value="1"/>
</dbReference>
<dbReference type="PANTHER" id="PTHR38600">
    <property type="entry name" value="TRANSCRIPTIONAL REGULATORY PROTEIN"/>
    <property type="match status" value="1"/>
</dbReference>
<name>A0A543BBB9_9MICO</name>
<dbReference type="AlphaFoldDB" id="A0A543BBB9"/>
<dbReference type="InterPro" id="IPR011991">
    <property type="entry name" value="ArsR-like_HTH"/>
</dbReference>
<feature type="compositionally biased region" description="Basic and acidic residues" evidence="1">
    <location>
        <begin position="128"/>
        <end position="141"/>
    </location>
</feature>
<keyword evidence="4" id="KW-1185">Reference proteome</keyword>
<organism evidence="3 4">
    <name type="scientific">Microbacterium saperdae</name>
    <dbReference type="NCBI Taxonomy" id="69368"/>
    <lineage>
        <taxon>Bacteria</taxon>
        <taxon>Bacillati</taxon>
        <taxon>Actinomycetota</taxon>
        <taxon>Actinomycetes</taxon>
        <taxon>Micrococcales</taxon>
        <taxon>Microbacteriaceae</taxon>
        <taxon>Microbacterium</taxon>
    </lineage>
</organism>
<accession>A0A543BBB9</accession>
<dbReference type="InterPro" id="IPR001845">
    <property type="entry name" value="HTH_ArsR_DNA-bd_dom"/>
</dbReference>
<sequence length="141" mass="15723">MVAQRELSEAEVDRVFHALATSTRRDILRRTIEREQSVSTLAAEYEMSFAAVQKHVAVLEAANLIVKRAEGRERLVRANPEMIARARALLARYEELWRSRIARLDDLLAEPAPSTSSGTHGGSGTQPTHDDTTDPRTEQGD</sequence>
<reference evidence="3 4" key="1">
    <citation type="submission" date="2019-06" db="EMBL/GenBank/DDBJ databases">
        <title>Sequencing the genomes of 1000 actinobacteria strains.</title>
        <authorList>
            <person name="Klenk H.-P."/>
        </authorList>
    </citation>
    <scope>NUCLEOTIDE SEQUENCE [LARGE SCALE GENOMIC DNA]</scope>
    <source>
        <strain evidence="3 4">DSM 20169</strain>
    </source>
</reference>
<comment type="caution">
    <text evidence="3">The sequence shown here is derived from an EMBL/GenBank/DDBJ whole genome shotgun (WGS) entry which is preliminary data.</text>
</comment>
<feature type="domain" description="HTH arsR-type" evidence="2">
    <location>
        <begin position="4"/>
        <end position="98"/>
    </location>
</feature>
<dbReference type="PANTHER" id="PTHR38600:SF2">
    <property type="entry name" value="SLL0088 PROTEIN"/>
    <property type="match status" value="1"/>
</dbReference>
<dbReference type="SUPFAM" id="SSF46785">
    <property type="entry name" value="Winged helix' DNA-binding domain"/>
    <property type="match status" value="1"/>
</dbReference>
<dbReference type="InterPro" id="IPR036390">
    <property type="entry name" value="WH_DNA-bd_sf"/>
</dbReference>
<dbReference type="Pfam" id="PF12840">
    <property type="entry name" value="HTH_20"/>
    <property type="match status" value="1"/>
</dbReference>
<dbReference type="Proteomes" id="UP000317209">
    <property type="component" value="Unassembled WGS sequence"/>
</dbReference>
<evidence type="ECO:0000313" key="3">
    <source>
        <dbReference type="EMBL" id="TQL82127.1"/>
    </source>
</evidence>
<evidence type="ECO:0000313" key="4">
    <source>
        <dbReference type="Proteomes" id="UP000317209"/>
    </source>
</evidence>
<feature type="region of interest" description="Disordered" evidence="1">
    <location>
        <begin position="108"/>
        <end position="141"/>
    </location>
</feature>
<dbReference type="InterPro" id="IPR036388">
    <property type="entry name" value="WH-like_DNA-bd_sf"/>
</dbReference>
<dbReference type="Gene3D" id="1.10.10.10">
    <property type="entry name" value="Winged helix-like DNA-binding domain superfamily/Winged helix DNA-binding domain"/>
    <property type="match status" value="1"/>
</dbReference>
<dbReference type="PROSITE" id="PS50987">
    <property type="entry name" value="HTH_ARSR_2"/>
    <property type="match status" value="1"/>
</dbReference>
<dbReference type="SMART" id="SM00418">
    <property type="entry name" value="HTH_ARSR"/>
    <property type="match status" value="1"/>
</dbReference>
<protein>
    <submittedName>
        <fullName evidence="3">Helix-turn-helix protein</fullName>
    </submittedName>
</protein>
<evidence type="ECO:0000256" key="1">
    <source>
        <dbReference type="SAM" id="MobiDB-lite"/>
    </source>
</evidence>
<dbReference type="GO" id="GO:0003700">
    <property type="term" value="F:DNA-binding transcription factor activity"/>
    <property type="evidence" value="ECO:0007669"/>
    <property type="project" value="InterPro"/>
</dbReference>
<dbReference type="RefSeq" id="WP_229672986.1">
    <property type="nucleotide sequence ID" value="NZ_VFOX01000002.1"/>
</dbReference>
<gene>
    <name evidence="3" type="ORF">FB560_3610</name>
</gene>
<dbReference type="EMBL" id="VFOX01000002">
    <property type="protein sequence ID" value="TQL82127.1"/>
    <property type="molecule type" value="Genomic_DNA"/>
</dbReference>
<evidence type="ECO:0000259" key="2">
    <source>
        <dbReference type="PROSITE" id="PS50987"/>
    </source>
</evidence>